<feature type="transmembrane region" description="Helical" evidence="5">
    <location>
        <begin position="48"/>
        <end position="67"/>
    </location>
</feature>
<keyword evidence="2 5" id="KW-0812">Transmembrane</keyword>
<gene>
    <name evidence="7" type="ORF">EC392_06865</name>
</gene>
<evidence type="ECO:0000256" key="1">
    <source>
        <dbReference type="ARBA" id="ARBA00004127"/>
    </source>
</evidence>
<feature type="domain" description="DUF202" evidence="6">
    <location>
        <begin position="11"/>
        <end position="73"/>
    </location>
</feature>
<evidence type="ECO:0000256" key="4">
    <source>
        <dbReference type="ARBA" id="ARBA00023136"/>
    </source>
</evidence>
<name>A0A3N0UPI0_9GAMM</name>
<evidence type="ECO:0000313" key="8">
    <source>
        <dbReference type="Proteomes" id="UP000274511"/>
    </source>
</evidence>
<dbReference type="EMBL" id="RJUJ01000005">
    <property type="protein sequence ID" value="ROH82074.1"/>
    <property type="molecule type" value="Genomic_DNA"/>
</dbReference>
<accession>A0A3N0UPI0</accession>
<evidence type="ECO:0000313" key="7">
    <source>
        <dbReference type="EMBL" id="ROH82074.1"/>
    </source>
</evidence>
<dbReference type="Proteomes" id="UP000274511">
    <property type="component" value="Unassembled WGS sequence"/>
</dbReference>
<organism evidence="7 8">
    <name type="scientific">Lonsdalea populi</name>
    <dbReference type="NCBI Taxonomy" id="1172565"/>
    <lineage>
        <taxon>Bacteria</taxon>
        <taxon>Pseudomonadati</taxon>
        <taxon>Pseudomonadota</taxon>
        <taxon>Gammaproteobacteria</taxon>
        <taxon>Enterobacterales</taxon>
        <taxon>Pectobacteriaceae</taxon>
        <taxon>Lonsdalea</taxon>
    </lineage>
</organism>
<dbReference type="STRING" id="1172565.AU508_05560"/>
<proteinExistence type="predicted"/>
<keyword evidence="4 5" id="KW-0472">Membrane</keyword>
<reference evidence="7 8" key="1">
    <citation type="submission" date="2018-10" db="EMBL/GenBank/DDBJ databases">
        <title>New species genome.</title>
        <authorList>
            <person name="Li Y."/>
        </authorList>
    </citation>
    <scope>NUCLEOTIDE SEQUENCE [LARGE SCALE GENOMIC DNA]</scope>
    <source>
        <strain evidence="7 8">L6_4B</strain>
    </source>
</reference>
<dbReference type="Pfam" id="PF02656">
    <property type="entry name" value="DUF202"/>
    <property type="match status" value="1"/>
</dbReference>
<keyword evidence="3 5" id="KW-1133">Transmembrane helix</keyword>
<evidence type="ECO:0000256" key="2">
    <source>
        <dbReference type="ARBA" id="ARBA00022692"/>
    </source>
</evidence>
<dbReference type="AlphaFoldDB" id="A0A3N0UPI0"/>
<feature type="transmembrane region" description="Helical" evidence="5">
    <location>
        <begin position="20"/>
        <end position="41"/>
    </location>
</feature>
<comment type="caution">
    <text evidence="7">The sequence shown here is derived from an EMBL/GenBank/DDBJ whole genome shotgun (WGS) entry which is preliminary data.</text>
</comment>
<sequence length="115" mass="12362">MTVSSSPLPRDPGVQPERTVLAWSRTAILLLVNTALLLKAGTLSTQPLLLAAGLLLLLASLAIFIWVQLRLNAIQSAPQTYHVPRTIVMRGFTLTFILIALLIAGHALCSLLLAL</sequence>
<feature type="transmembrane region" description="Helical" evidence="5">
    <location>
        <begin position="87"/>
        <end position="114"/>
    </location>
</feature>
<comment type="subcellular location">
    <subcellularLocation>
        <location evidence="1">Endomembrane system</location>
        <topology evidence="1">Multi-pass membrane protein</topology>
    </subcellularLocation>
</comment>
<evidence type="ECO:0000256" key="5">
    <source>
        <dbReference type="SAM" id="Phobius"/>
    </source>
</evidence>
<dbReference type="GO" id="GO:0012505">
    <property type="term" value="C:endomembrane system"/>
    <property type="evidence" value="ECO:0007669"/>
    <property type="project" value="UniProtKB-SubCell"/>
</dbReference>
<dbReference type="InterPro" id="IPR003807">
    <property type="entry name" value="DUF202"/>
</dbReference>
<evidence type="ECO:0000259" key="6">
    <source>
        <dbReference type="Pfam" id="PF02656"/>
    </source>
</evidence>
<protein>
    <submittedName>
        <fullName evidence="7">DUF202 domain-containing protein</fullName>
    </submittedName>
</protein>
<evidence type="ECO:0000256" key="3">
    <source>
        <dbReference type="ARBA" id="ARBA00022989"/>
    </source>
</evidence>